<keyword evidence="7 9" id="KW-1133">Transmembrane helix</keyword>
<keyword evidence="8 9" id="KW-0472">Membrane</keyword>
<proteinExistence type="inferred from homology"/>
<evidence type="ECO:0000256" key="9">
    <source>
        <dbReference type="RuleBase" id="RU363032"/>
    </source>
</evidence>
<keyword evidence="13" id="KW-1185">Reference proteome</keyword>
<feature type="transmembrane region" description="Helical" evidence="9">
    <location>
        <begin position="225"/>
        <end position="251"/>
    </location>
</feature>
<dbReference type="Pfam" id="PF00528">
    <property type="entry name" value="BPD_transp_1"/>
    <property type="match status" value="1"/>
</dbReference>
<feature type="region of interest" description="Disordered" evidence="10">
    <location>
        <begin position="1"/>
        <end position="22"/>
    </location>
</feature>
<evidence type="ECO:0000256" key="8">
    <source>
        <dbReference type="ARBA" id="ARBA00023136"/>
    </source>
</evidence>
<evidence type="ECO:0000313" key="13">
    <source>
        <dbReference type="Proteomes" id="UP000217076"/>
    </source>
</evidence>
<dbReference type="STRING" id="83401.SAMN05421742_105242"/>
<protein>
    <submittedName>
        <fullName evidence="12">General L-amino acid transport system permease protein</fullName>
    </submittedName>
</protein>
<reference evidence="13" key="1">
    <citation type="submission" date="2016-10" db="EMBL/GenBank/DDBJ databases">
        <authorList>
            <person name="Varghese N."/>
            <person name="Submissions S."/>
        </authorList>
    </citation>
    <scope>NUCLEOTIDE SEQUENCE [LARGE SCALE GENOMIC DNA]</scope>
    <source>
        <strain evidence="13">930I</strain>
    </source>
</reference>
<dbReference type="PROSITE" id="PS50928">
    <property type="entry name" value="ABC_TM1"/>
    <property type="match status" value="1"/>
</dbReference>
<dbReference type="PANTHER" id="PTHR30614">
    <property type="entry name" value="MEMBRANE COMPONENT OF AMINO ACID ABC TRANSPORTER"/>
    <property type="match status" value="1"/>
</dbReference>
<feature type="transmembrane region" description="Helical" evidence="9">
    <location>
        <begin position="94"/>
        <end position="122"/>
    </location>
</feature>
<evidence type="ECO:0000256" key="1">
    <source>
        <dbReference type="ARBA" id="ARBA00004429"/>
    </source>
</evidence>
<feature type="domain" description="ABC transmembrane type-1" evidence="11">
    <location>
        <begin position="98"/>
        <end position="391"/>
    </location>
</feature>
<keyword evidence="4" id="KW-1003">Cell membrane</keyword>
<keyword evidence="6" id="KW-0029">Amino-acid transport</keyword>
<evidence type="ECO:0000256" key="5">
    <source>
        <dbReference type="ARBA" id="ARBA00022692"/>
    </source>
</evidence>
<accession>A0A1G8B6J7</accession>
<gene>
    <name evidence="12" type="ORF">SAMN05421742_105242</name>
</gene>
<evidence type="ECO:0000256" key="3">
    <source>
        <dbReference type="ARBA" id="ARBA00022448"/>
    </source>
</evidence>
<evidence type="ECO:0000259" key="11">
    <source>
        <dbReference type="PROSITE" id="PS50928"/>
    </source>
</evidence>
<keyword evidence="3 9" id="KW-0813">Transport</keyword>
<dbReference type="InterPro" id="IPR010065">
    <property type="entry name" value="AA_ABC_transptr_permease_3TM"/>
</dbReference>
<dbReference type="NCBIfam" id="TIGR01726">
    <property type="entry name" value="HEQRo_perm_3TM"/>
    <property type="match status" value="1"/>
</dbReference>
<dbReference type="GO" id="GO:0022857">
    <property type="term" value="F:transmembrane transporter activity"/>
    <property type="evidence" value="ECO:0007669"/>
    <property type="project" value="InterPro"/>
</dbReference>
<evidence type="ECO:0000256" key="4">
    <source>
        <dbReference type="ARBA" id="ARBA00022475"/>
    </source>
</evidence>
<organism evidence="12 13">
    <name type="scientific">Roseospirillum parvum</name>
    <dbReference type="NCBI Taxonomy" id="83401"/>
    <lineage>
        <taxon>Bacteria</taxon>
        <taxon>Pseudomonadati</taxon>
        <taxon>Pseudomonadota</taxon>
        <taxon>Alphaproteobacteria</taxon>
        <taxon>Rhodospirillales</taxon>
        <taxon>Rhodospirillaceae</taxon>
        <taxon>Roseospirillum</taxon>
    </lineage>
</organism>
<feature type="transmembrane region" description="Helical" evidence="9">
    <location>
        <begin position="134"/>
        <end position="156"/>
    </location>
</feature>
<evidence type="ECO:0000256" key="6">
    <source>
        <dbReference type="ARBA" id="ARBA00022970"/>
    </source>
</evidence>
<feature type="transmembrane region" description="Helical" evidence="9">
    <location>
        <begin position="31"/>
        <end position="50"/>
    </location>
</feature>
<name>A0A1G8B6J7_9PROT</name>
<dbReference type="InterPro" id="IPR000515">
    <property type="entry name" value="MetI-like"/>
</dbReference>
<dbReference type="PANTHER" id="PTHR30614:SF37">
    <property type="entry name" value="AMINO-ACID ABC TRANSPORTER PERMEASE PROTEIN YHDX-RELATED"/>
    <property type="match status" value="1"/>
</dbReference>
<evidence type="ECO:0000313" key="12">
    <source>
        <dbReference type="EMBL" id="SDH28817.1"/>
    </source>
</evidence>
<feature type="transmembrane region" description="Helical" evidence="9">
    <location>
        <begin position="191"/>
        <end position="213"/>
    </location>
</feature>
<dbReference type="GO" id="GO:0043190">
    <property type="term" value="C:ATP-binding cassette (ABC) transporter complex"/>
    <property type="evidence" value="ECO:0007669"/>
    <property type="project" value="InterPro"/>
</dbReference>
<dbReference type="SUPFAM" id="SSF161098">
    <property type="entry name" value="MetI-like"/>
    <property type="match status" value="2"/>
</dbReference>
<dbReference type="InterPro" id="IPR035906">
    <property type="entry name" value="MetI-like_sf"/>
</dbReference>
<feature type="transmembrane region" description="Helical" evidence="9">
    <location>
        <begin position="372"/>
        <end position="394"/>
    </location>
</feature>
<feature type="transmembrane region" description="Helical" evidence="9">
    <location>
        <begin position="62"/>
        <end position="82"/>
    </location>
</feature>
<dbReference type="Gene3D" id="1.10.3720.10">
    <property type="entry name" value="MetI-like"/>
    <property type="match status" value="2"/>
</dbReference>
<evidence type="ECO:0000256" key="10">
    <source>
        <dbReference type="SAM" id="MobiDB-lite"/>
    </source>
</evidence>
<dbReference type="RefSeq" id="WP_092618984.1">
    <property type="nucleotide sequence ID" value="NZ_FNCV01000005.1"/>
</dbReference>
<keyword evidence="5 9" id="KW-0812">Transmembrane</keyword>
<evidence type="ECO:0000256" key="2">
    <source>
        <dbReference type="ARBA" id="ARBA00010072"/>
    </source>
</evidence>
<evidence type="ECO:0000256" key="7">
    <source>
        <dbReference type="ARBA" id="ARBA00022989"/>
    </source>
</evidence>
<dbReference type="Proteomes" id="UP000217076">
    <property type="component" value="Unassembled WGS sequence"/>
</dbReference>
<dbReference type="EMBL" id="FNCV01000005">
    <property type="protein sequence ID" value="SDH28817.1"/>
    <property type="molecule type" value="Genomic_DNA"/>
</dbReference>
<dbReference type="AlphaFoldDB" id="A0A1G8B6J7"/>
<dbReference type="OrthoDB" id="9808531at2"/>
<sequence length="403" mass="43355">MAADPRYDTPANGAPDLPSRPNPINDPRVRAIAFQVLALGLLGLFLWTIFQNTLANMESRGITTGFAFLENPAGFGILMSLVDYDETFSYGRTFIVGLLNTLLVSGLGIAIATVLGFVIGIARLSKNWLVAKLALAYIETLRNVPLLLQIFFWYYAVLRTLPGPRQSLEMGGAVFANNRGVYLPAPVPEPAFWAVVAALVAGVVGTVVIARWARKRQDATGQPFPTGWAGLGLIVALPGVVFLLTGLPLSFDVPALKGFNFGGGVRVIPELMALLWALSMYTAAFIAEIVRAGILSVSHGQTEAAHALGLKPGVTLRKVIIPQAMRVIIPPLTSQYLNLTKNSSLATAIGYPDLVSVFMGTTLNQTGQAVEIVAMTMAVYLTISLSISFLMNFYNRAMALKER</sequence>
<dbReference type="InterPro" id="IPR043429">
    <property type="entry name" value="ArtM/GltK/GlnP/TcyL/YhdX-like"/>
</dbReference>
<feature type="transmembrane region" description="Helical" evidence="9">
    <location>
        <begin position="271"/>
        <end position="290"/>
    </location>
</feature>
<comment type="similarity">
    <text evidence="2">Belongs to the binding-protein-dependent transport system permease family. HisMQ subfamily.</text>
</comment>
<dbReference type="GO" id="GO:0006865">
    <property type="term" value="P:amino acid transport"/>
    <property type="evidence" value="ECO:0007669"/>
    <property type="project" value="UniProtKB-KW"/>
</dbReference>
<comment type="subcellular location">
    <subcellularLocation>
        <location evidence="1">Cell inner membrane</location>
        <topology evidence="1">Multi-pass membrane protein</topology>
    </subcellularLocation>
    <subcellularLocation>
        <location evidence="9">Cell membrane</location>
        <topology evidence="9">Multi-pass membrane protein</topology>
    </subcellularLocation>
</comment>
<dbReference type="CDD" id="cd06261">
    <property type="entry name" value="TM_PBP2"/>
    <property type="match status" value="1"/>
</dbReference>